<feature type="transmembrane region" description="Helical" evidence="1">
    <location>
        <begin position="12"/>
        <end position="33"/>
    </location>
</feature>
<feature type="transmembrane region" description="Helical" evidence="1">
    <location>
        <begin position="132"/>
        <end position="154"/>
    </location>
</feature>
<gene>
    <name evidence="3" type="ORF">GVO57_10420</name>
</gene>
<dbReference type="KEGG" id="schy:GVO57_10420"/>
<dbReference type="InterPro" id="IPR058248">
    <property type="entry name" value="Lxx211020-like"/>
</dbReference>
<proteinExistence type="predicted"/>
<dbReference type="InterPro" id="IPR007410">
    <property type="entry name" value="LpqE-like"/>
</dbReference>
<dbReference type="Pfam" id="PF05425">
    <property type="entry name" value="CopD"/>
    <property type="match status" value="1"/>
</dbReference>
<dbReference type="AlphaFoldDB" id="A0A7Z2S9U9"/>
<dbReference type="RefSeq" id="WP_160593084.1">
    <property type="nucleotide sequence ID" value="NZ_CP047895.1"/>
</dbReference>
<dbReference type="EMBL" id="CP047895">
    <property type="protein sequence ID" value="QHL91154.1"/>
    <property type="molecule type" value="Genomic_DNA"/>
</dbReference>
<name>A0A7Z2S9U9_9SPHN</name>
<feature type="transmembrane region" description="Helical" evidence="1">
    <location>
        <begin position="175"/>
        <end position="196"/>
    </location>
</feature>
<dbReference type="Gene3D" id="2.60.40.1890">
    <property type="entry name" value="PCu(A)C copper chaperone"/>
    <property type="match status" value="1"/>
</dbReference>
<sequence length="417" mass="42598">MLDIIAAIIKGLGYLAALGGAGIVLARATLFPIGQLPGIGSVPAVRAAGALAMLCAVVTGGLFIARLGGPSDPAAIDAVLWSPLGAALALQLGGGIVLALMPGGRLAVIGGIGLLLSFGLVGHAATRGLSTSASVFAHVSAAAWWLGGLAVLFAGARAHPAPGYTALVDRFSRQAMWIVGVLVLAAVTTAALLLEWTFDPARIYDAGLAAKAGLTAVLLGLACLNRFVLLPRLGKAEWPRRWLVRAIMVEIAIFLGIFATTAWLTSFQSPHAGAHQGAHEGRAAPRGTGPIRITDAWAPASISGLGTGAGYLTISNAQNAPDRLVGVASPWAESVTLHRSQTVGAMTRMRAVAALDLPAGGQFVLAPGGYHLMFTGLYAPFVAGDTVPVILTFERAGRIEAILTIRPFGAAAAGHRH</sequence>
<organism evidence="3 4">
    <name type="scientific">Sphingomonas changnyeongensis</name>
    <dbReference type="NCBI Taxonomy" id="2698679"/>
    <lineage>
        <taxon>Bacteria</taxon>
        <taxon>Pseudomonadati</taxon>
        <taxon>Pseudomonadota</taxon>
        <taxon>Alphaproteobacteria</taxon>
        <taxon>Sphingomonadales</taxon>
        <taxon>Sphingomonadaceae</taxon>
        <taxon>Sphingomonas</taxon>
    </lineage>
</organism>
<evidence type="ECO:0000256" key="1">
    <source>
        <dbReference type="SAM" id="Phobius"/>
    </source>
</evidence>
<dbReference type="SUPFAM" id="SSF110087">
    <property type="entry name" value="DR1885-like metal-binding protein"/>
    <property type="match status" value="1"/>
</dbReference>
<keyword evidence="4" id="KW-1185">Reference proteome</keyword>
<feature type="transmembrane region" description="Helical" evidence="1">
    <location>
        <begin position="208"/>
        <end position="230"/>
    </location>
</feature>
<protein>
    <submittedName>
        <fullName evidence="3">Copper chaperone PCu(A)C</fullName>
    </submittedName>
</protein>
<dbReference type="InterPro" id="IPR036182">
    <property type="entry name" value="PCuAC_sf"/>
</dbReference>
<accession>A0A7Z2S9U9</accession>
<feature type="transmembrane region" description="Helical" evidence="1">
    <location>
        <begin position="242"/>
        <end position="264"/>
    </location>
</feature>
<dbReference type="InterPro" id="IPR008457">
    <property type="entry name" value="Cu-R_CopD_dom"/>
</dbReference>
<dbReference type="GO" id="GO:0016020">
    <property type="term" value="C:membrane"/>
    <property type="evidence" value="ECO:0007669"/>
    <property type="project" value="InterPro"/>
</dbReference>
<evidence type="ECO:0000313" key="4">
    <source>
        <dbReference type="Proteomes" id="UP000464468"/>
    </source>
</evidence>
<evidence type="ECO:0000313" key="3">
    <source>
        <dbReference type="EMBL" id="QHL91154.1"/>
    </source>
</evidence>
<dbReference type="PANTHER" id="PTHR36302">
    <property type="entry name" value="BLR7088 PROTEIN"/>
    <property type="match status" value="1"/>
</dbReference>
<feature type="domain" description="Copper resistance protein D" evidence="2">
    <location>
        <begin position="166"/>
        <end position="264"/>
    </location>
</feature>
<feature type="transmembrane region" description="Helical" evidence="1">
    <location>
        <begin position="79"/>
        <end position="99"/>
    </location>
</feature>
<feature type="transmembrane region" description="Helical" evidence="1">
    <location>
        <begin position="106"/>
        <end position="126"/>
    </location>
</feature>
<evidence type="ECO:0000259" key="2">
    <source>
        <dbReference type="Pfam" id="PF05425"/>
    </source>
</evidence>
<dbReference type="PANTHER" id="PTHR36302:SF1">
    <property type="entry name" value="COPPER CHAPERONE PCU(A)C"/>
    <property type="match status" value="1"/>
</dbReference>
<keyword evidence="1" id="KW-0812">Transmembrane</keyword>
<keyword evidence="1" id="KW-1133">Transmembrane helix</keyword>
<reference evidence="3 4" key="1">
    <citation type="submission" date="2020-01" db="EMBL/GenBank/DDBJ databases">
        <title>Sphingomonas sp. C33 whole genome sequece.</title>
        <authorList>
            <person name="Park C."/>
        </authorList>
    </citation>
    <scope>NUCLEOTIDE SEQUENCE [LARGE SCALE GENOMIC DNA]</scope>
    <source>
        <strain evidence="3 4">C33</strain>
    </source>
</reference>
<dbReference type="Proteomes" id="UP000464468">
    <property type="component" value="Chromosome"/>
</dbReference>
<dbReference type="Pfam" id="PF04314">
    <property type="entry name" value="PCuAC"/>
    <property type="match status" value="1"/>
</dbReference>
<feature type="transmembrane region" description="Helical" evidence="1">
    <location>
        <begin position="45"/>
        <end position="67"/>
    </location>
</feature>
<keyword evidence="1" id="KW-0472">Membrane</keyword>